<dbReference type="GeneID" id="113849001"/>
<dbReference type="RefSeq" id="XP_027334309.1">
    <property type="nucleotide sequence ID" value="XM_027478508.1"/>
</dbReference>
<evidence type="ECO:0000313" key="8">
    <source>
        <dbReference type="RefSeq" id="XP_027334309.1"/>
    </source>
</evidence>
<proteinExistence type="inferred from homology"/>
<comment type="similarity">
    <text evidence="1 6">Belongs to the cytochrome P450 family.</text>
</comment>
<evidence type="ECO:0000256" key="6">
    <source>
        <dbReference type="RuleBase" id="RU000461"/>
    </source>
</evidence>
<evidence type="ECO:0000256" key="1">
    <source>
        <dbReference type="ARBA" id="ARBA00010617"/>
    </source>
</evidence>
<reference evidence="8" key="2">
    <citation type="submission" date="2025-08" db="UniProtKB">
        <authorList>
            <consortium name="RefSeq"/>
        </authorList>
    </citation>
    <scope>IDENTIFICATION</scope>
    <source>
        <tissue evidence="8">Young leaves</tissue>
    </source>
</reference>
<comment type="cofactor">
    <cofactor evidence="5">
        <name>heme</name>
        <dbReference type="ChEBI" id="CHEBI:30413"/>
    </cofactor>
</comment>
<dbReference type="FunFam" id="1.10.630.10:FF:000007">
    <property type="entry name" value="Cytochrome P450 76C4"/>
    <property type="match status" value="1"/>
</dbReference>
<keyword evidence="4 5" id="KW-0408">Iron</keyword>
<evidence type="ECO:0000256" key="3">
    <source>
        <dbReference type="ARBA" id="ARBA00023002"/>
    </source>
</evidence>
<name>A0A8B8JSM2_ABRPR</name>
<evidence type="ECO:0000256" key="5">
    <source>
        <dbReference type="PIRSR" id="PIRSR602401-1"/>
    </source>
</evidence>
<keyword evidence="5 6" id="KW-0349">Heme</keyword>
<evidence type="ECO:0000256" key="4">
    <source>
        <dbReference type="ARBA" id="ARBA00023004"/>
    </source>
</evidence>
<dbReference type="PANTHER" id="PTHR47950">
    <property type="entry name" value="CYTOCHROME P450, FAMILY 76, SUBFAMILY C, POLYPEPTIDE 5-RELATED"/>
    <property type="match status" value="1"/>
</dbReference>
<dbReference type="PRINTS" id="PR00463">
    <property type="entry name" value="EP450I"/>
</dbReference>
<sequence length="495" mass="56067">MDYLALLLISLACVTIHVLVSKLWMKTPTSSKYPPGPRPLPIIGNILQLGNQPHQALTKLSQIYGPIMSLKLGNTNTIVISSPQIAKEVLQKNDQIFSNRKIPDTLRALDHHMFSVAWLPPLTQWRTLRRVCATKVFSSQQLDSTQVLRQRKVQELMDYVEEKCKKGEALDIGEASFTTVLNSISNTFFSMDLAHYTSDESQEFRNIIWGIMEEAGKPNVVDFFPIFRTLDPQGARTRMSSYFGKLIAFFDGLIDERLRLRALENESKPCNDVLDSVLELMLEDDSQVTRPHVLHLFLDLFVAGIDTTSTSIDWVMTELLRNPEKLEKVRKELEQVFVKGKQLDESLISKLPFLQAAVKESFRLHPPVPLLLPHKSGVDAELCGFMVPESAQILVNVWGMGRDSSIWINPDQFMPERFLESGIDFKGRDFELIPFGAGRRICPGLPLASRTVHIVLASLLFTYDWKPIDEDMDISEKCGLSLHKALPLQVIPIRA</sequence>
<keyword evidence="3 6" id="KW-0560">Oxidoreductase</keyword>
<keyword evidence="2 5" id="KW-0479">Metal-binding</keyword>
<dbReference type="PRINTS" id="PR00385">
    <property type="entry name" value="P450"/>
</dbReference>
<protein>
    <submittedName>
        <fullName evidence="8">Geraniol 8-hydroxylase-like</fullName>
    </submittedName>
</protein>
<dbReference type="GO" id="GO:0005506">
    <property type="term" value="F:iron ion binding"/>
    <property type="evidence" value="ECO:0007669"/>
    <property type="project" value="InterPro"/>
</dbReference>
<organism evidence="7 8">
    <name type="scientific">Abrus precatorius</name>
    <name type="common">Indian licorice</name>
    <name type="synonym">Glycine abrus</name>
    <dbReference type="NCBI Taxonomy" id="3816"/>
    <lineage>
        <taxon>Eukaryota</taxon>
        <taxon>Viridiplantae</taxon>
        <taxon>Streptophyta</taxon>
        <taxon>Embryophyta</taxon>
        <taxon>Tracheophyta</taxon>
        <taxon>Spermatophyta</taxon>
        <taxon>Magnoliopsida</taxon>
        <taxon>eudicotyledons</taxon>
        <taxon>Gunneridae</taxon>
        <taxon>Pentapetalae</taxon>
        <taxon>rosids</taxon>
        <taxon>fabids</taxon>
        <taxon>Fabales</taxon>
        <taxon>Fabaceae</taxon>
        <taxon>Papilionoideae</taxon>
        <taxon>50 kb inversion clade</taxon>
        <taxon>NPAAA clade</taxon>
        <taxon>indigoferoid/millettioid clade</taxon>
        <taxon>Abreae</taxon>
        <taxon>Abrus</taxon>
    </lineage>
</organism>
<accession>A0A8B8JSM2</accession>
<evidence type="ECO:0000256" key="2">
    <source>
        <dbReference type="ARBA" id="ARBA00022723"/>
    </source>
</evidence>
<dbReference type="SUPFAM" id="SSF48264">
    <property type="entry name" value="Cytochrome P450"/>
    <property type="match status" value="1"/>
</dbReference>
<dbReference type="KEGG" id="aprc:113849001"/>
<dbReference type="InterPro" id="IPR002401">
    <property type="entry name" value="Cyt_P450_E_grp-I"/>
</dbReference>
<gene>
    <name evidence="8" type="primary">LOC113849001</name>
</gene>
<dbReference type="AlphaFoldDB" id="A0A8B8JSM2"/>
<dbReference type="Gene3D" id="1.10.630.10">
    <property type="entry name" value="Cytochrome P450"/>
    <property type="match status" value="1"/>
</dbReference>
<dbReference type="PROSITE" id="PS00086">
    <property type="entry name" value="CYTOCHROME_P450"/>
    <property type="match status" value="1"/>
</dbReference>
<feature type="binding site" description="axial binding residue" evidence="5">
    <location>
        <position position="442"/>
    </location>
    <ligand>
        <name>heme</name>
        <dbReference type="ChEBI" id="CHEBI:30413"/>
    </ligand>
    <ligandPart>
        <name>Fe</name>
        <dbReference type="ChEBI" id="CHEBI:18248"/>
    </ligandPart>
</feature>
<dbReference type="GO" id="GO:0016705">
    <property type="term" value="F:oxidoreductase activity, acting on paired donors, with incorporation or reduction of molecular oxygen"/>
    <property type="evidence" value="ECO:0007669"/>
    <property type="project" value="InterPro"/>
</dbReference>
<keyword evidence="7" id="KW-1185">Reference proteome</keyword>
<dbReference type="InterPro" id="IPR036396">
    <property type="entry name" value="Cyt_P450_sf"/>
</dbReference>
<reference evidence="7" key="1">
    <citation type="journal article" date="2019" name="Toxins">
        <title>Detection of Abrin-Like and Prepropulchellin-Like Toxin Genes and Transcripts Using Whole Genome Sequencing and Full-Length Transcript Sequencing of Abrus precatorius.</title>
        <authorList>
            <person name="Hovde B.T."/>
            <person name="Daligault H.E."/>
            <person name="Hanschen E.R."/>
            <person name="Kunde Y.A."/>
            <person name="Johnson M.B."/>
            <person name="Starkenburg S.R."/>
            <person name="Johnson S.L."/>
        </authorList>
    </citation>
    <scope>NUCLEOTIDE SEQUENCE [LARGE SCALE GENOMIC DNA]</scope>
</reference>
<keyword evidence="6" id="KW-0503">Monooxygenase</keyword>
<dbReference type="InterPro" id="IPR017972">
    <property type="entry name" value="Cyt_P450_CS"/>
</dbReference>
<dbReference type="Proteomes" id="UP000694853">
    <property type="component" value="Unplaced"/>
</dbReference>
<dbReference type="CDD" id="cd11073">
    <property type="entry name" value="CYP76-like"/>
    <property type="match status" value="1"/>
</dbReference>
<dbReference type="InterPro" id="IPR001128">
    <property type="entry name" value="Cyt_P450"/>
</dbReference>
<dbReference type="GO" id="GO:0004497">
    <property type="term" value="F:monooxygenase activity"/>
    <property type="evidence" value="ECO:0007669"/>
    <property type="project" value="UniProtKB-KW"/>
</dbReference>
<dbReference type="GO" id="GO:0020037">
    <property type="term" value="F:heme binding"/>
    <property type="evidence" value="ECO:0007669"/>
    <property type="project" value="InterPro"/>
</dbReference>
<dbReference type="OrthoDB" id="3705915at2759"/>
<dbReference type="PANTHER" id="PTHR47950:SF30">
    <property type="entry name" value="CYTOCHROME P450 FAMILY PROTEIN"/>
    <property type="match status" value="1"/>
</dbReference>
<dbReference type="Pfam" id="PF00067">
    <property type="entry name" value="p450"/>
    <property type="match status" value="1"/>
</dbReference>
<evidence type="ECO:0000313" key="7">
    <source>
        <dbReference type="Proteomes" id="UP000694853"/>
    </source>
</evidence>